<dbReference type="CDD" id="cd12797">
    <property type="entry name" value="M23_peptidase"/>
    <property type="match status" value="1"/>
</dbReference>
<dbReference type="PANTHER" id="PTHR21666:SF270">
    <property type="entry name" value="MUREIN HYDROLASE ACTIVATOR ENVC"/>
    <property type="match status" value="1"/>
</dbReference>
<organism evidence="3 4">
    <name type="scientific">Leifsonia shinshuensis</name>
    <dbReference type="NCBI Taxonomy" id="150026"/>
    <lineage>
        <taxon>Bacteria</taxon>
        <taxon>Bacillati</taxon>
        <taxon>Actinomycetota</taxon>
        <taxon>Actinomycetes</taxon>
        <taxon>Micrococcales</taxon>
        <taxon>Microbacteriaceae</taxon>
        <taxon>Leifsonia</taxon>
    </lineage>
</organism>
<feature type="compositionally biased region" description="Basic residues" evidence="1">
    <location>
        <begin position="1"/>
        <end position="11"/>
    </location>
</feature>
<dbReference type="SUPFAM" id="SSF51261">
    <property type="entry name" value="Duplicated hybrid motif"/>
    <property type="match status" value="1"/>
</dbReference>
<dbReference type="Gene3D" id="2.70.70.10">
    <property type="entry name" value="Glucose Permease (Domain IIA)"/>
    <property type="match status" value="1"/>
</dbReference>
<evidence type="ECO:0000256" key="1">
    <source>
        <dbReference type="SAM" id="MobiDB-lite"/>
    </source>
</evidence>
<dbReference type="AlphaFoldDB" id="A0A7G6YBR2"/>
<dbReference type="Proteomes" id="UP000515511">
    <property type="component" value="Chromosome"/>
</dbReference>
<dbReference type="KEGG" id="lse:F1C12_12850"/>
<dbReference type="GO" id="GO:0004222">
    <property type="term" value="F:metalloendopeptidase activity"/>
    <property type="evidence" value="ECO:0007669"/>
    <property type="project" value="TreeGrafter"/>
</dbReference>
<dbReference type="InterPro" id="IPR050570">
    <property type="entry name" value="Cell_wall_metabolism_enzyme"/>
</dbReference>
<dbReference type="Pfam" id="PF01551">
    <property type="entry name" value="Peptidase_M23"/>
    <property type="match status" value="1"/>
</dbReference>
<gene>
    <name evidence="3" type="ORF">F1C12_12850</name>
</gene>
<dbReference type="EMBL" id="CP043641">
    <property type="protein sequence ID" value="QNE35927.1"/>
    <property type="molecule type" value="Genomic_DNA"/>
</dbReference>
<accession>A0A7G6YBR2</accession>
<dbReference type="InterPro" id="IPR016047">
    <property type="entry name" value="M23ase_b-sheet_dom"/>
</dbReference>
<evidence type="ECO:0000313" key="3">
    <source>
        <dbReference type="EMBL" id="QNE35927.1"/>
    </source>
</evidence>
<evidence type="ECO:0000259" key="2">
    <source>
        <dbReference type="Pfam" id="PF01551"/>
    </source>
</evidence>
<proteinExistence type="predicted"/>
<evidence type="ECO:0000313" key="4">
    <source>
        <dbReference type="Proteomes" id="UP000515511"/>
    </source>
</evidence>
<sequence length="280" mass="29461">MTFSRRARPVRRATFTPTPIEPRSRREALAAERSLPNPRQRRRPRSGGQRARRSLLLPLVGALFAMSLSVATSVPAEAVQPDGALETMADTIVTGVPQAIGETGGAPVPVNRDTLAATSEAELTAAARTDPAGTLVGNTLGPIQWPFPGDVPISDGYGSRSAPCSGCSSNHKGLDMTPGGGTKIGAIADGVVRSAEESDVGFGVNVIIDHRVNGERFASLYAHMQFGSLQVRAGDRVVAGQIIGRVGTTGASTGNHLHLEIWANGETPIDPYSWLRARAR</sequence>
<feature type="compositionally biased region" description="Basic residues" evidence="1">
    <location>
        <begin position="39"/>
        <end position="52"/>
    </location>
</feature>
<dbReference type="InterPro" id="IPR011055">
    <property type="entry name" value="Dup_hybrid_motif"/>
</dbReference>
<name>A0A7G6YBR2_9MICO</name>
<reference evidence="4" key="1">
    <citation type="submission" date="2019-09" db="EMBL/GenBank/DDBJ databases">
        <title>Antimicrobial potential of Antarctic Bacteria.</title>
        <authorList>
            <person name="Benaud N."/>
            <person name="Edwards R.J."/>
            <person name="Ferrari B.C."/>
        </authorList>
    </citation>
    <scope>NUCLEOTIDE SEQUENCE [LARGE SCALE GENOMIC DNA]</scope>
    <source>
        <strain evidence="4">INR9</strain>
    </source>
</reference>
<feature type="domain" description="M23ase beta-sheet core" evidence="2">
    <location>
        <begin position="170"/>
        <end position="271"/>
    </location>
</feature>
<dbReference type="PANTHER" id="PTHR21666">
    <property type="entry name" value="PEPTIDASE-RELATED"/>
    <property type="match status" value="1"/>
</dbReference>
<protein>
    <submittedName>
        <fullName evidence="3">M23 family metallopeptidase</fullName>
    </submittedName>
</protein>
<feature type="region of interest" description="Disordered" evidence="1">
    <location>
        <begin position="1"/>
        <end position="52"/>
    </location>
</feature>